<dbReference type="EMBL" id="LJZO01000025">
    <property type="protein sequence ID" value="ROV95123.1"/>
    <property type="molecule type" value="Genomic_DNA"/>
</dbReference>
<dbReference type="InterPro" id="IPR036465">
    <property type="entry name" value="vWFA_dom_sf"/>
</dbReference>
<dbReference type="AlphaFoldDB" id="A0A423VVN1"/>
<evidence type="ECO:0000259" key="1">
    <source>
        <dbReference type="PROSITE" id="PS50011"/>
    </source>
</evidence>
<gene>
    <name evidence="2" type="ORF">VSDG_05807</name>
</gene>
<proteinExistence type="predicted"/>
<dbReference type="OrthoDB" id="9992527at2759"/>
<dbReference type="Proteomes" id="UP000284375">
    <property type="component" value="Unassembled WGS sequence"/>
</dbReference>
<sequence length="700" mass="79763">MEDSHMPPSDDIFDRFRNHVQENRVTGLEAQGRQAFYIPVSKLRDYWTRAHVLEVVFAVDCQFPIDDILTQYLQIFSILVWVSRTGRPYIHYLNIFNQHERGDASLPIQERPGFLPSSNDADDLWAAFQKHQWMFCPVALGPRRLHDRRLHQNQILPLQVVKKLGHVKDGKPATVELAKLQSPTELNLSNHSQGQVVLKSCPYRADKIYRNELKAFTAFQNAPPCENILGYLGSFHSTTEKGMTYTIILEYADKGTLLDIYRRNQPPITFEEVRTFWSEIMKIVKALMVVHHTLDGKVASKCIHQDVKPSNIFAFSGEEDTTEDYKATFKIGDFGESSVMRSDPYSQTSSGQDNRSSRIYCPPELHWNDEVNFSVGPLVDVWSMGCVLIETALWVTFGERERIAFQQRRRDENGRVAPIQRGLGRSDCFHNGKEQLQTVRDVYDLIKRHGRRSDGLTPDIVLFVLSHVLVDDGQRYDIFLIDNSKSMQKHKNEVIEAFMNLAQILEKADEDGLDVICTSNWERKEHDRRAGSLAAYVESNFHKGGDSCFIEKSLLSMTTRIITDLPSNVTKPSLNIFKSRLGMKRKGRPTSIYVLTNGVWNPSAVARDGVCGADNPIRQLIRELQARNLHRSQVSLQFIRFGNDATGIKRLKSLDDDLGREFPGFDIVDHKDSTGGVWPMLVGSLDEGVDRESGSEDDNT</sequence>
<dbReference type="PANTHER" id="PTHR24359:SF1">
    <property type="entry name" value="INHIBITOR OF NUCLEAR FACTOR KAPPA-B KINASE EPSILON SUBUNIT HOMOLOG 1-RELATED"/>
    <property type="match status" value="1"/>
</dbReference>
<dbReference type="GO" id="GO:0005524">
    <property type="term" value="F:ATP binding"/>
    <property type="evidence" value="ECO:0007669"/>
    <property type="project" value="InterPro"/>
</dbReference>
<dbReference type="PANTHER" id="PTHR24359">
    <property type="entry name" value="SERINE/THREONINE-PROTEIN KINASE SBK1"/>
    <property type="match status" value="1"/>
</dbReference>
<dbReference type="GO" id="GO:0004674">
    <property type="term" value="F:protein serine/threonine kinase activity"/>
    <property type="evidence" value="ECO:0007669"/>
    <property type="project" value="TreeGrafter"/>
</dbReference>
<comment type="caution">
    <text evidence="2">The sequence shown here is derived from an EMBL/GenBank/DDBJ whole genome shotgun (WGS) entry which is preliminary data.</text>
</comment>
<name>A0A423VVN1_CYTCH</name>
<reference evidence="2 3" key="1">
    <citation type="submission" date="2015-09" db="EMBL/GenBank/DDBJ databases">
        <title>Host preference determinants of Valsa canker pathogens revealed by comparative genomics.</title>
        <authorList>
            <person name="Yin Z."/>
            <person name="Huang L."/>
        </authorList>
    </citation>
    <scope>NUCLEOTIDE SEQUENCE [LARGE SCALE GENOMIC DNA]</scope>
    <source>
        <strain evidence="2 3">YSFL</strain>
    </source>
</reference>
<dbReference type="CDD" id="cd00180">
    <property type="entry name" value="PKc"/>
    <property type="match status" value="1"/>
</dbReference>
<dbReference type="Gene3D" id="1.10.510.10">
    <property type="entry name" value="Transferase(Phosphotransferase) domain 1"/>
    <property type="match status" value="1"/>
</dbReference>
<organism evidence="2 3">
    <name type="scientific">Cytospora chrysosperma</name>
    <name type="common">Cytospora canker fungus</name>
    <name type="synonym">Sphaeria chrysosperma</name>
    <dbReference type="NCBI Taxonomy" id="252740"/>
    <lineage>
        <taxon>Eukaryota</taxon>
        <taxon>Fungi</taxon>
        <taxon>Dikarya</taxon>
        <taxon>Ascomycota</taxon>
        <taxon>Pezizomycotina</taxon>
        <taxon>Sordariomycetes</taxon>
        <taxon>Sordariomycetidae</taxon>
        <taxon>Diaporthales</taxon>
        <taxon>Cytosporaceae</taxon>
        <taxon>Cytospora</taxon>
    </lineage>
</organism>
<dbReference type="InterPro" id="IPR011009">
    <property type="entry name" value="Kinase-like_dom_sf"/>
</dbReference>
<evidence type="ECO:0000313" key="3">
    <source>
        <dbReference type="Proteomes" id="UP000284375"/>
    </source>
</evidence>
<accession>A0A423VVN1</accession>
<dbReference type="PROSITE" id="PS50011">
    <property type="entry name" value="PROTEIN_KINASE_DOM"/>
    <property type="match status" value="1"/>
</dbReference>
<feature type="domain" description="Protein kinase" evidence="1">
    <location>
        <begin position="161"/>
        <end position="470"/>
    </location>
</feature>
<dbReference type="SUPFAM" id="SSF53300">
    <property type="entry name" value="vWA-like"/>
    <property type="match status" value="1"/>
</dbReference>
<protein>
    <recommendedName>
        <fullName evidence="1">Protein kinase domain-containing protein</fullName>
    </recommendedName>
</protein>
<dbReference type="STRING" id="252740.A0A423VVN1"/>
<keyword evidence="3" id="KW-1185">Reference proteome</keyword>
<dbReference type="Pfam" id="PF00069">
    <property type="entry name" value="Pkinase"/>
    <property type="match status" value="1"/>
</dbReference>
<dbReference type="SMART" id="SM00220">
    <property type="entry name" value="S_TKc"/>
    <property type="match status" value="1"/>
</dbReference>
<dbReference type="SUPFAM" id="SSF56112">
    <property type="entry name" value="Protein kinase-like (PK-like)"/>
    <property type="match status" value="1"/>
</dbReference>
<evidence type="ECO:0000313" key="2">
    <source>
        <dbReference type="EMBL" id="ROV95123.1"/>
    </source>
</evidence>
<dbReference type="InterPro" id="IPR000719">
    <property type="entry name" value="Prot_kinase_dom"/>
</dbReference>